<comment type="caution">
    <text evidence="1">The sequence shown here is derived from an EMBL/GenBank/DDBJ whole genome shotgun (WGS) entry which is preliminary data.</text>
</comment>
<evidence type="ECO:0000313" key="2">
    <source>
        <dbReference type="Proteomes" id="UP000053612"/>
    </source>
</evidence>
<dbReference type="AlphaFoldDB" id="A0A0V8DVX0"/>
<accession>A0A0V8DVX0</accession>
<organism evidence="1 2">
    <name type="scientific">Lactococcus lactis subsp. lactis</name>
    <name type="common">Streptococcus lactis</name>
    <dbReference type="NCBI Taxonomy" id="1360"/>
    <lineage>
        <taxon>Bacteria</taxon>
        <taxon>Bacillati</taxon>
        <taxon>Bacillota</taxon>
        <taxon>Bacilli</taxon>
        <taxon>Lactobacillales</taxon>
        <taxon>Streptococcaceae</taxon>
        <taxon>Lactococcus</taxon>
    </lineage>
</organism>
<evidence type="ECO:0000313" key="1">
    <source>
        <dbReference type="EMBL" id="KSU17767.1"/>
    </source>
</evidence>
<gene>
    <name evidence="1" type="ORF">LMG9449_1572</name>
</gene>
<dbReference type="EMBL" id="LKLS01000124">
    <property type="protein sequence ID" value="KSU17767.1"/>
    <property type="molecule type" value="Genomic_DNA"/>
</dbReference>
<dbReference type="PATRIC" id="fig|1360.109.peg.1256"/>
<dbReference type="Pfam" id="PF04657">
    <property type="entry name" value="DMT_YdcZ"/>
    <property type="match status" value="1"/>
</dbReference>
<protein>
    <submittedName>
        <fullName evidence="1">Integral membrane protein</fullName>
    </submittedName>
</protein>
<sequence>MYIYLAFALVGGFLLANQNPINPDLRKIVGSPFLASGISNFVGSIF</sequence>
<reference evidence="2" key="1">
    <citation type="submission" date="2015-10" db="EMBL/GenBank/DDBJ databases">
        <title>Draft Genome Sequences of 11 Lactococcus lactis subspecies cremoris strains.</title>
        <authorList>
            <person name="Wels M."/>
            <person name="Backus L."/>
            <person name="Boekhorst J."/>
            <person name="Dijkstra A."/>
            <person name="Beerthuizen M."/>
            <person name="Kelly W."/>
            <person name="Siezen R."/>
            <person name="Bachmann H."/>
            <person name="Van Hijum S."/>
        </authorList>
    </citation>
    <scope>NUCLEOTIDE SEQUENCE [LARGE SCALE GENOMIC DNA]</scope>
    <source>
        <strain evidence="2">LMG9449</strain>
    </source>
</reference>
<name>A0A0V8DVX0_LACLL</name>
<proteinExistence type="predicted"/>
<dbReference type="Proteomes" id="UP000053612">
    <property type="component" value="Unassembled WGS sequence"/>
</dbReference>
<dbReference type="InterPro" id="IPR006750">
    <property type="entry name" value="YdcZ"/>
</dbReference>